<reference evidence="7 8" key="1">
    <citation type="submission" date="2014-10" db="EMBL/GenBank/DDBJ databases">
        <title>Draft genome sequence of Novosphingobium subterraneum DSM 12447.</title>
        <authorList>
            <person name="Gan H.M."/>
            <person name="Gan H.Y."/>
            <person name="Savka M.A."/>
        </authorList>
    </citation>
    <scope>NUCLEOTIDE SEQUENCE [LARGE SCALE GENOMIC DNA]</scope>
    <source>
        <strain evidence="7 8">DSM 12447</strain>
    </source>
</reference>
<evidence type="ECO:0000256" key="5">
    <source>
        <dbReference type="ARBA" id="ARBA00022842"/>
    </source>
</evidence>
<keyword evidence="5" id="KW-0460">Magnesium</keyword>
<protein>
    <submittedName>
        <fullName evidence="7">Uncharacterized protein</fullName>
    </submittedName>
</protein>
<dbReference type="Proteomes" id="UP000031338">
    <property type="component" value="Unassembled WGS sequence"/>
</dbReference>
<keyword evidence="6" id="KW-0051">Antiviral defense</keyword>
<evidence type="ECO:0000256" key="6">
    <source>
        <dbReference type="ARBA" id="ARBA00023118"/>
    </source>
</evidence>
<evidence type="ECO:0000256" key="2">
    <source>
        <dbReference type="ARBA" id="ARBA00022723"/>
    </source>
</evidence>
<dbReference type="EMBL" id="JRVC01000033">
    <property type="protein sequence ID" value="KHS42012.1"/>
    <property type="molecule type" value="Genomic_DNA"/>
</dbReference>
<dbReference type="Pfam" id="PF01867">
    <property type="entry name" value="Cas_Cas1"/>
    <property type="match status" value="1"/>
</dbReference>
<evidence type="ECO:0000313" key="8">
    <source>
        <dbReference type="Proteomes" id="UP000031338"/>
    </source>
</evidence>
<evidence type="ECO:0000256" key="1">
    <source>
        <dbReference type="ARBA" id="ARBA00022722"/>
    </source>
</evidence>
<comment type="caution">
    <text evidence="7">The sequence shown here is derived from an EMBL/GenBank/DDBJ whole genome shotgun (WGS) entry which is preliminary data.</text>
</comment>
<evidence type="ECO:0000256" key="4">
    <source>
        <dbReference type="ARBA" id="ARBA00022801"/>
    </source>
</evidence>
<keyword evidence="4" id="KW-0378">Hydrolase</keyword>
<name>A0A0B8ZY02_9SPHN</name>
<gene>
    <name evidence="7" type="ORF">NJ75_04378</name>
</gene>
<sequence>MDRIVDIATDDLHLSAYRGFLVVSLDRQEQGRVALDDIQAVIVHAHGVTWTTSLVVALAEHCTILVPCTYTDTAVAFISPIDGHHPRAARIRAKVDAARPLFKQL</sequence>
<keyword evidence="1" id="KW-0540">Nuclease</keyword>
<accession>A0A0B8ZY02</accession>
<dbReference type="InterPro" id="IPR002729">
    <property type="entry name" value="CRISPR-assoc_Cas1"/>
</dbReference>
<proteinExistence type="predicted"/>
<dbReference type="STRING" id="48936.NJ75_04378"/>
<keyword evidence="3" id="KW-0255">Endonuclease</keyword>
<evidence type="ECO:0000256" key="3">
    <source>
        <dbReference type="ARBA" id="ARBA00022759"/>
    </source>
</evidence>
<dbReference type="PATRIC" id="fig|48936.3.peg.4412"/>
<keyword evidence="2" id="KW-0479">Metal-binding</keyword>
<dbReference type="AlphaFoldDB" id="A0A0B8ZY02"/>
<keyword evidence="8" id="KW-1185">Reference proteome</keyword>
<evidence type="ECO:0000313" key="7">
    <source>
        <dbReference type="EMBL" id="KHS42012.1"/>
    </source>
</evidence>
<organism evidence="7 8">
    <name type="scientific">Novosphingobium subterraneum</name>
    <dbReference type="NCBI Taxonomy" id="48936"/>
    <lineage>
        <taxon>Bacteria</taxon>
        <taxon>Pseudomonadati</taxon>
        <taxon>Pseudomonadota</taxon>
        <taxon>Alphaproteobacteria</taxon>
        <taxon>Sphingomonadales</taxon>
        <taxon>Sphingomonadaceae</taxon>
        <taxon>Novosphingobium</taxon>
    </lineage>
</organism>